<evidence type="ECO:0000313" key="1">
    <source>
        <dbReference type="EMBL" id="QDV59100.1"/>
    </source>
</evidence>
<sequence length="468" mass="51293">MKPMFGRRELLRRTAGGLGSIALAAMLAEEGSAATHAAANDPLAAKVPHFPAKAKRVILLYMTGGVSHVDSFDPKPELYAGHGKKITVDNWQGKIGEFPRFLKRPDWQFRPGGESGTEVSDLFPKTREIVDELCVIRSMSTDHTNHYESTLGMHCGSWTFARPSLGAWISYGLGTVNRNLPSFVVVAPQAPYAGAQTWGSDFLPGSHKGTQFIPGDTPIPNIQPRVGSAELQKMELELLAQANRRHAEERPDEAVLDARIRSFETAFGMQQEAPEALDLSTESAATLQAYGLQPGQKSGFGWQCLVARRLAERGVRFIELIDVGSSNNWDAHGDMQTHLPLAKNVDGPIAALITDLKQRGMLDDTLVVWTTEFGRTPYHETANHAGREHHHQVFSSWLAGGGVKGGIVHGASDDLGIAVDSDRVHVHDFHATILHLLGLDHEQLTFRHAGRDYRLTDVHGNVVREILS</sequence>
<gene>
    <name evidence="1" type="ORF">Mal33_51250</name>
</gene>
<dbReference type="InterPro" id="IPR006311">
    <property type="entry name" value="TAT_signal"/>
</dbReference>
<name>A0A518J182_9BACT</name>
<dbReference type="Gene3D" id="3.40.720.10">
    <property type="entry name" value="Alkaline Phosphatase, subunit A"/>
    <property type="match status" value="1"/>
</dbReference>
<dbReference type="PANTHER" id="PTHR43737">
    <property type="entry name" value="BLL7424 PROTEIN"/>
    <property type="match status" value="1"/>
</dbReference>
<dbReference type="Pfam" id="PF07394">
    <property type="entry name" value="DUF1501"/>
    <property type="match status" value="1"/>
</dbReference>
<dbReference type="Proteomes" id="UP000316770">
    <property type="component" value="Chromosome"/>
</dbReference>
<proteinExistence type="predicted"/>
<dbReference type="AlphaFoldDB" id="A0A518J182"/>
<dbReference type="RefSeq" id="WP_145290200.1">
    <property type="nucleotide sequence ID" value="NZ_CP036318.1"/>
</dbReference>
<keyword evidence="2" id="KW-1185">Reference proteome</keyword>
<dbReference type="InterPro" id="IPR017850">
    <property type="entry name" value="Alkaline_phosphatase_core_sf"/>
</dbReference>
<dbReference type="PROSITE" id="PS51318">
    <property type="entry name" value="TAT"/>
    <property type="match status" value="1"/>
</dbReference>
<evidence type="ECO:0008006" key="3">
    <source>
        <dbReference type="Google" id="ProtNLM"/>
    </source>
</evidence>
<dbReference type="SUPFAM" id="SSF53649">
    <property type="entry name" value="Alkaline phosphatase-like"/>
    <property type="match status" value="1"/>
</dbReference>
<protein>
    <recommendedName>
        <fullName evidence="3">Sulfatase</fullName>
    </recommendedName>
</protein>
<organism evidence="1 2">
    <name type="scientific">Rosistilla oblonga</name>
    <dbReference type="NCBI Taxonomy" id="2527990"/>
    <lineage>
        <taxon>Bacteria</taxon>
        <taxon>Pseudomonadati</taxon>
        <taxon>Planctomycetota</taxon>
        <taxon>Planctomycetia</taxon>
        <taxon>Pirellulales</taxon>
        <taxon>Pirellulaceae</taxon>
        <taxon>Rosistilla</taxon>
    </lineage>
</organism>
<reference evidence="1 2" key="1">
    <citation type="submission" date="2019-02" db="EMBL/GenBank/DDBJ databases">
        <title>Deep-cultivation of Planctomycetes and their phenomic and genomic characterization uncovers novel biology.</title>
        <authorList>
            <person name="Wiegand S."/>
            <person name="Jogler M."/>
            <person name="Boedeker C."/>
            <person name="Pinto D."/>
            <person name="Vollmers J."/>
            <person name="Rivas-Marin E."/>
            <person name="Kohn T."/>
            <person name="Peeters S.H."/>
            <person name="Heuer A."/>
            <person name="Rast P."/>
            <person name="Oberbeckmann S."/>
            <person name="Bunk B."/>
            <person name="Jeske O."/>
            <person name="Meyerdierks A."/>
            <person name="Storesund J.E."/>
            <person name="Kallscheuer N."/>
            <person name="Luecker S."/>
            <person name="Lage O.M."/>
            <person name="Pohl T."/>
            <person name="Merkel B.J."/>
            <person name="Hornburger P."/>
            <person name="Mueller R.-W."/>
            <person name="Bruemmer F."/>
            <person name="Labrenz M."/>
            <person name="Spormann A.M."/>
            <person name="Op den Camp H."/>
            <person name="Overmann J."/>
            <person name="Amann R."/>
            <person name="Jetten M.S.M."/>
            <person name="Mascher T."/>
            <person name="Medema M.H."/>
            <person name="Devos D.P."/>
            <person name="Kaster A.-K."/>
            <person name="Ovreas L."/>
            <person name="Rohde M."/>
            <person name="Galperin M.Y."/>
            <person name="Jogler C."/>
        </authorList>
    </citation>
    <scope>NUCLEOTIDE SEQUENCE [LARGE SCALE GENOMIC DNA]</scope>
    <source>
        <strain evidence="1 2">Mal33</strain>
    </source>
</reference>
<dbReference type="InterPro" id="IPR010869">
    <property type="entry name" value="DUF1501"/>
</dbReference>
<dbReference type="PANTHER" id="PTHR43737:SF1">
    <property type="entry name" value="DUF1501 DOMAIN-CONTAINING PROTEIN"/>
    <property type="match status" value="1"/>
</dbReference>
<evidence type="ECO:0000313" key="2">
    <source>
        <dbReference type="Proteomes" id="UP000316770"/>
    </source>
</evidence>
<dbReference type="EMBL" id="CP036318">
    <property type="protein sequence ID" value="QDV59100.1"/>
    <property type="molecule type" value="Genomic_DNA"/>
</dbReference>
<accession>A0A518J182</accession>